<dbReference type="InterPro" id="IPR027417">
    <property type="entry name" value="P-loop_NTPase"/>
</dbReference>
<organism evidence="2 3">
    <name type="scientific">Halobellus limi</name>
    <dbReference type="NCBI Taxonomy" id="699433"/>
    <lineage>
        <taxon>Archaea</taxon>
        <taxon>Methanobacteriati</taxon>
        <taxon>Methanobacteriota</taxon>
        <taxon>Stenosarchaea group</taxon>
        <taxon>Halobacteria</taxon>
        <taxon>Halobacteriales</taxon>
        <taxon>Haloferacaceae</taxon>
        <taxon>Halobellus</taxon>
    </lineage>
</organism>
<dbReference type="PANTHER" id="PTHR42714">
    <property type="entry name" value="TRNA MODIFICATION GTPASE GTPBP3"/>
    <property type="match status" value="1"/>
</dbReference>
<dbReference type="InterPro" id="IPR006073">
    <property type="entry name" value="GTP-bd"/>
</dbReference>
<dbReference type="PANTHER" id="PTHR42714:SF2">
    <property type="entry name" value="TRNA MODIFICATION GTPASE GTPBP3, MITOCHONDRIAL"/>
    <property type="match status" value="1"/>
</dbReference>
<dbReference type="Gene3D" id="3.40.50.300">
    <property type="entry name" value="P-loop containing nucleotide triphosphate hydrolases"/>
    <property type="match status" value="1"/>
</dbReference>
<gene>
    <name evidence="2" type="ORF">SAMN04488133_1488</name>
</gene>
<dbReference type="GO" id="GO:0005737">
    <property type="term" value="C:cytoplasm"/>
    <property type="evidence" value="ECO:0007669"/>
    <property type="project" value="TreeGrafter"/>
</dbReference>
<accession>A0A1H5X3U5</accession>
<dbReference type="InterPro" id="IPR005225">
    <property type="entry name" value="Small_GTP-bd"/>
</dbReference>
<dbReference type="GO" id="GO:0002098">
    <property type="term" value="P:tRNA wobble uridine modification"/>
    <property type="evidence" value="ECO:0007669"/>
    <property type="project" value="TreeGrafter"/>
</dbReference>
<dbReference type="EMBL" id="FNVN01000001">
    <property type="protein sequence ID" value="SEG06489.1"/>
    <property type="molecule type" value="Genomic_DNA"/>
</dbReference>
<evidence type="ECO:0000313" key="2">
    <source>
        <dbReference type="EMBL" id="SEG06489.1"/>
    </source>
</evidence>
<dbReference type="GO" id="GO:0030488">
    <property type="term" value="P:tRNA methylation"/>
    <property type="evidence" value="ECO:0007669"/>
    <property type="project" value="TreeGrafter"/>
</dbReference>
<name>A0A1H5X3U5_9EURY</name>
<protein>
    <recommendedName>
        <fullName evidence="1">G domain-containing protein</fullName>
    </recommendedName>
</protein>
<dbReference type="Proteomes" id="UP000236740">
    <property type="component" value="Unassembled WGS sequence"/>
</dbReference>
<proteinExistence type="predicted"/>
<dbReference type="AlphaFoldDB" id="A0A1H5X3U5"/>
<dbReference type="PRINTS" id="PR00449">
    <property type="entry name" value="RASTRNSFRMNG"/>
</dbReference>
<reference evidence="2 3" key="1">
    <citation type="submission" date="2016-10" db="EMBL/GenBank/DDBJ databases">
        <authorList>
            <person name="de Groot N.N."/>
        </authorList>
    </citation>
    <scope>NUCLEOTIDE SEQUENCE [LARGE SCALE GENOMIC DNA]</scope>
    <source>
        <strain evidence="2 3">CGMCC 1.10331</strain>
    </source>
</reference>
<feature type="domain" description="G" evidence="1">
    <location>
        <begin position="45"/>
        <end position="189"/>
    </location>
</feature>
<dbReference type="CDD" id="cd00880">
    <property type="entry name" value="Era_like"/>
    <property type="match status" value="1"/>
</dbReference>
<dbReference type="GO" id="GO:0005525">
    <property type="term" value="F:GTP binding"/>
    <property type="evidence" value="ECO:0007669"/>
    <property type="project" value="InterPro"/>
</dbReference>
<evidence type="ECO:0000259" key="1">
    <source>
        <dbReference type="Pfam" id="PF01926"/>
    </source>
</evidence>
<sequence>MWFLHTPLHDTHREAREARMGLFTDLRDSISRAVDRMFSDSEPKRIGIYGPPNAGKTTLANRIARDWTGDAVGPESHIPHETRRARRKENVEIERNGKTVNIDIVDTPGVTTKVDYKEFLEHDMEKDDAVRRSREATEGVAEAMHWLREDVDGVIYVLDSTEDPFTQVNTMLIGIIESQDLPVLIFANKTDLDDSNVQRIANAFPQHETVPLSALEGNNMDEVYGKIAEYFG</sequence>
<keyword evidence="3" id="KW-1185">Reference proteome</keyword>
<evidence type="ECO:0000313" key="3">
    <source>
        <dbReference type="Proteomes" id="UP000236740"/>
    </source>
</evidence>
<dbReference type="NCBIfam" id="TIGR00231">
    <property type="entry name" value="small_GTP"/>
    <property type="match status" value="1"/>
</dbReference>
<dbReference type="SUPFAM" id="SSF52540">
    <property type="entry name" value="P-loop containing nucleoside triphosphate hydrolases"/>
    <property type="match status" value="1"/>
</dbReference>
<dbReference type="Pfam" id="PF01926">
    <property type="entry name" value="MMR_HSR1"/>
    <property type="match status" value="1"/>
</dbReference>